<dbReference type="InParanoid" id="A0A1B7MDT6"/>
<feature type="transmembrane region" description="Helical" evidence="5">
    <location>
        <begin position="123"/>
        <end position="151"/>
    </location>
</feature>
<evidence type="ECO:0000256" key="4">
    <source>
        <dbReference type="ARBA" id="ARBA00023136"/>
    </source>
</evidence>
<evidence type="ECO:0000313" key="7">
    <source>
        <dbReference type="Proteomes" id="UP000092154"/>
    </source>
</evidence>
<evidence type="ECO:0008006" key="8">
    <source>
        <dbReference type="Google" id="ProtNLM"/>
    </source>
</evidence>
<dbReference type="OrthoDB" id="3255017at2759"/>
<dbReference type="InterPro" id="IPR002293">
    <property type="entry name" value="AA/rel_permease1"/>
</dbReference>
<evidence type="ECO:0000256" key="1">
    <source>
        <dbReference type="ARBA" id="ARBA00004141"/>
    </source>
</evidence>
<dbReference type="EMBL" id="KV449982">
    <property type="protein sequence ID" value="OAX30748.1"/>
    <property type="molecule type" value="Genomic_DNA"/>
</dbReference>
<keyword evidence="2 5" id="KW-0812">Transmembrane</keyword>
<organism evidence="6 7">
    <name type="scientific">Rhizopogon vinicolor AM-OR11-026</name>
    <dbReference type="NCBI Taxonomy" id="1314800"/>
    <lineage>
        <taxon>Eukaryota</taxon>
        <taxon>Fungi</taxon>
        <taxon>Dikarya</taxon>
        <taxon>Basidiomycota</taxon>
        <taxon>Agaricomycotina</taxon>
        <taxon>Agaricomycetes</taxon>
        <taxon>Agaricomycetidae</taxon>
        <taxon>Boletales</taxon>
        <taxon>Suillineae</taxon>
        <taxon>Rhizopogonaceae</taxon>
        <taxon>Rhizopogon</taxon>
    </lineage>
</organism>
<feature type="non-terminal residue" evidence="6">
    <location>
        <position position="183"/>
    </location>
</feature>
<feature type="transmembrane region" description="Helical" evidence="5">
    <location>
        <begin position="76"/>
        <end position="102"/>
    </location>
</feature>
<dbReference type="PANTHER" id="PTHR11785">
    <property type="entry name" value="AMINO ACID TRANSPORTER"/>
    <property type="match status" value="1"/>
</dbReference>
<evidence type="ECO:0000313" key="6">
    <source>
        <dbReference type="EMBL" id="OAX30748.1"/>
    </source>
</evidence>
<dbReference type="PANTHER" id="PTHR11785:SF353">
    <property type="entry name" value="METHIONINE TRANSPORTER (EUROFUNG)"/>
    <property type="match status" value="1"/>
</dbReference>
<dbReference type="Gene3D" id="1.20.1740.10">
    <property type="entry name" value="Amino acid/polyamine transporter I"/>
    <property type="match status" value="1"/>
</dbReference>
<evidence type="ECO:0000256" key="5">
    <source>
        <dbReference type="SAM" id="Phobius"/>
    </source>
</evidence>
<keyword evidence="7" id="KW-1185">Reference proteome</keyword>
<evidence type="ECO:0000256" key="2">
    <source>
        <dbReference type="ARBA" id="ARBA00022692"/>
    </source>
</evidence>
<reference evidence="6 7" key="1">
    <citation type="submission" date="2016-06" db="EMBL/GenBank/DDBJ databases">
        <title>Comparative genomics of the ectomycorrhizal sister species Rhizopogon vinicolor and Rhizopogon vesiculosus (Basidiomycota: Boletales) reveals a divergence of the mating type B locus.</title>
        <authorList>
            <consortium name="DOE Joint Genome Institute"/>
            <person name="Mujic A.B."/>
            <person name="Kuo A."/>
            <person name="Tritt A."/>
            <person name="Lipzen A."/>
            <person name="Chen C."/>
            <person name="Johnson J."/>
            <person name="Sharma A."/>
            <person name="Barry K."/>
            <person name="Grigoriev I.V."/>
            <person name="Spatafora J.W."/>
        </authorList>
    </citation>
    <scope>NUCLEOTIDE SEQUENCE [LARGE SCALE GENOMIC DNA]</scope>
    <source>
        <strain evidence="6 7">AM-OR11-026</strain>
    </source>
</reference>
<comment type="subcellular location">
    <subcellularLocation>
        <location evidence="1">Membrane</location>
        <topology evidence="1">Multi-pass membrane protein</topology>
    </subcellularLocation>
</comment>
<keyword evidence="3 5" id="KW-1133">Transmembrane helix</keyword>
<keyword evidence="4 5" id="KW-0472">Membrane</keyword>
<dbReference type="InterPro" id="IPR050598">
    <property type="entry name" value="AminoAcid_Transporter"/>
</dbReference>
<evidence type="ECO:0000256" key="3">
    <source>
        <dbReference type="ARBA" id="ARBA00022989"/>
    </source>
</evidence>
<dbReference type="Proteomes" id="UP000092154">
    <property type="component" value="Unassembled WGS sequence"/>
</dbReference>
<dbReference type="GO" id="GO:0015179">
    <property type="term" value="F:L-amino acid transmembrane transporter activity"/>
    <property type="evidence" value="ECO:0007669"/>
    <property type="project" value="TreeGrafter"/>
</dbReference>
<accession>A0A1B7MDT6</accession>
<gene>
    <name evidence="6" type="ORF">K503DRAFT_860958</name>
</gene>
<protein>
    <recommendedName>
        <fullName evidence="8">Amino acid transporter transmembrane domain-containing protein</fullName>
    </recommendedName>
</protein>
<feature type="transmembrane region" description="Helical" evidence="5">
    <location>
        <begin position="163"/>
        <end position="182"/>
    </location>
</feature>
<dbReference type="GO" id="GO:0016020">
    <property type="term" value="C:membrane"/>
    <property type="evidence" value="ECO:0007669"/>
    <property type="project" value="UniProtKB-SubCell"/>
</dbReference>
<dbReference type="Pfam" id="PF13520">
    <property type="entry name" value="AA_permease_2"/>
    <property type="match status" value="1"/>
</dbReference>
<dbReference type="STRING" id="1314800.A0A1B7MDT6"/>
<proteinExistence type="predicted"/>
<dbReference type="AlphaFoldDB" id="A0A1B7MDT6"/>
<name>A0A1B7MDT6_9AGAM</name>
<sequence>MTNVDNVLRSDVLDTQSEDVQEGNDVLAVGPPIEQSNPLGHEVTILSSVMLNLGYMLGAGIYSFPGAVLNSVGSIGLLLVFWLLAPLIALCGVTVYSEYASLFPKRSGARVVYLEQAYPRPRYLVPVTYAVTTVLLIYEAVTSIVFAQYALTICDVPVTPARQTTIALAVYTVAVACELSIFV</sequence>
<feature type="transmembrane region" description="Helical" evidence="5">
    <location>
        <begin position="43"/>
        <end position="64"/>
    </location>
</feature>